<feature type="region of interest" description="Disordered" evidence="7">
    <location>
        <begin position="79"/>
        <end position="101"/>
    </location>
</feature>
<organism evidence="8 9">
    <name type="scientific">Paraglomus occultum</name>
    <dbReference type="NCBI Taxonomy" id="144539"/>
    <lineage>
        <taxon>Eukaryota</taxon>
        <taxon>Fungi</taxon>
        <taxon>Fungi incertae sedis</taxon>
        <taxon>Mucoromycota</taxon>
        <taxon>Glomeromycotina</taxon>
        <taxon>Glomeromycetes</taxon>
        <taxon>Paraglomerales</taxon>
        <taxon>Paraglomeraceae</taxon>
        <taxon>Paraglomus</taxon>
    </lineage>
</organism>
<dbReference type="InterPro" id="IPR002905">
    <property type="entry name" value="Trm1"/>
</dbReference>
<gene>
    <name evidence="8" type="ORF">POCULU_LOCUS4759</name>
</gene>
<dbReference type="PANTHER" id="PTHR10631:SF3">
    <property type="entry name" value="TRNA (GUANINE(26)-N(2))-DIMETHYLTRANSFERASE"/>
    <property type="match status" value="1"/>
</dbReference>
<keyword evidence="2" id="KW-0808">Transferase</keyword>
<dbReference type="GO" id="GO:0005634">
    <property type="term" value="C:nucleus"/>
    <property type="evidence" value="ECO:0007669"/>
    <property type="project" value="TreeGrafter"/>
</dbReference>
<proteinExistence type="predicted"/>
<dbReference type="GO" id="GO:0160104">
    <property type="term" value="F:tRNA (guanine(26)-N2)-dimethyltransferase activity"/>
    <property type="evidence" value="ECO:0007669"/>
    <property type="project" value="UniProtKB-EC"/>
</dbReference>
<name>A0A9N9FNN1_9GLOM</name>
<dbReference type="Proteomes" id="UP000789572">
    <property type="component" value="Unassembled WGS sequence"/>
</dbReference>
<dbReference type="AlphaFoldDB" id="A0A9N9FNN1"/>
<evidence type="ECO:0000256" key="4">
    <source>
        <dbReference type="ARBA" id="ARBA00022694"/>
    </source>
</evidence>
<evidence type="ECO:0000313" key="9">
    <source>
        <dbReference type="Proteomes" id="UP000789572"/>
    </source>
</evidence>
<dbReference type="GO" id="GO:0003723">
    <property type="term" value="F:RNA binding"/>
    <property type="evidence" value="ECO:0007669"/>
    <property type="project" value="UniProtKB-KW"/>
</dbReference>
<feature type="non-terminal residue" evidence="8">
    <location>
        <position position="138"/>
    </location>
</feature>
<keyword evidence="1" id="KW-0489">Methyltransferase</keyword>
<evidence type="ECO:0000256" key="1">
    <source>
        <dbReference type="ARBA" id="ARBA00022603"/>
    </source>
</evidence>
<reference evidence="8" key="1">
    <citation type="submission" date="2021-06" db="EMBL/GenBank/DDBJ databases">
        <authorList>
            <person name="Kallberg Y."/>
            <person name="Tangrot J."/>
            <person name="Rosling A."/>
        </authorList>
    </citation>
    <scope>NUCLEOTIDE SEQUENCE</scope>
    <source>
        <strain evidence="8">IA702</strain>
    </source>
</reference>
<dbReference type="OrthoDB" id="2434949at2759"/>
<keyword evidence="5" id="KW-0694">RNA-binding</keyword>
<keyword evidence="3" id="KW-0949">S-adenosyl-L-methionine</keyword>
<evidence type="ECO:0000256" key="7">
    <source>
        <dbReference type="SAM" id="MobiDB-lite"/>
    </source>
</evidence>
<comment type="caution">
    <text evidence="8">The sequence shown here is derived from an EMBL/GenBank/DDBJ whole genome shotgun (WGS) entry which is preliminary data.</text>
</comment>
<dbReference type="PANTHER" id="PTHR10631">
    <property type="entry name" value="N 2 ,N 2 -DIMETHYLGUANOSINE TRNA METHYLTRANSFERASE"/>
    <property type="match status" value="1"/>
</dbReference>
<evidence type="ECO:0000256" key="2">
    <source>
        <dbReference type="ARBA" id="ARBA00022679"/>
    </source>
</evidence>
<sequence>SASHALAGSVKTNAQPGVIWDIMRGWVKREPVVQKNIAENSPSKKILSVEPTLEVDFTHNKEAEPPSRKIKLVRYQMNPEKNWGPKPRAGQRKRKVKDKDNEQVVKKVALDRNEDDVSVATATASEQQLLPLFTSTYT</sequence>
<evidence type="ECO:0000256" key="6">
    <source>
        <dbReference type="ARBA" id="ARBA00051897"/>
    </source>
</evidence>
<dbReference type="EMBL" id="CAJVPJ010000643">
    <property type="protein sequence ID" value="CAG8545676.1"/>
    <property type="molecule type" value="Genomic_DNA"/>
</dbReference>
<evidence type="ECO:0000256" key="3">
    <source>
        <dbReference type="ARBA" id="ARBA00022691"/>
    </source>
</evidence>
<comment type="catalytic activity">
    <reaction evidence="6">
        <text>guanosine(26) in tRNA + 2 S-adenosyl-L-methionine = N(2)-dimethylguanosine(26) in tRNA + 2 S-adenosyl-L-homocysteine + 2 H(+)</text>
        <dbReference type="Rhea" id="RHEA:43140"/>
        <dbReference type="Rhea" id="RHEA-COMP:10359"/>
        <dbReference type="Rhea" id="RHEA-COMP:10360"/>
        <dbReference type="ChEBI" id="CHEBI:15378"/>
        <dbReference type="ChEBI" id="CHEBI:57856"/>
        <dbReference type="ChEBI" id="CHEBI:59789"/>
        <dbReference type="ChEBI" id="CHEBI:74269"/>
        <dbReference type="ChEBI" id="CHEBI:74513"/>
        <dbReference type="EC" id="2.1.1.216"/>
    </reaction>
</comment>
<keyword evidence="9" id="KW-1185">Reference proteome</keyword>
<protein>
    <submittedName>
        <fullName evidence="8">2324_t:CDS:1</fullName>
    </submittedName>
</protein>
<evidence type="ECO:0000313" key="8">
    <source>
        <dbReference type="EMBL" id="CAG8545676.1"/>
    </source>
</evidence>
<dbReference type="GO" id="GO:0002940">
    <property type="term" value="P:tRNA N2-guanine methylation"/>
    <property type="evidence" value="ECO:0007669"/>
    <property type="project" value="TreeGrafter"/>
</dbReference>
<evidence type="ECO:0000256" key="5">
    <source>
        <dbReference type="ARBA" id="ARBA00022884"/>
    </source>
</evidence>
<accession>A0A9N9FNN1</accession>
<keyword evidence="4" id="KW-0819">tRNA processing</keyword>